<keyword evidence="9" id="KW-0472">Membrane</keyword>
<keyword evidence="7" id="KW-0573">Peptidoglycan synthesis</keyword>
<evidence type="ECO:0000259" key="11">
    <source>
        <dbReference type="Pfam" id="PF00905"/>
    </source>
</evidence>
<dbReference type="EMBL" id="UINC01053073">
    <property type="protein sequence ID" value="SVB69151.1"/>
    <property type="molecule type" value="Genomic_DNA"/>
</dbReference>
<dbReference type="GO" id="GO:0008658">
    <property type="term" value="F:penicillin binding"/>
    <property type="evidence" value="ECO:0007669"/>
    <property type="project" value="InterPro"/>
</dbReference>
<evidence type="ECO:0000313" key="13">
    <source>
        <dbReference type="EMBL" id="SVB69151.1"/>
    </source>
</evidence>
<dbReference type="PANTHER" id="PTHR32282:SF27">
    <property type="entry name" value="PENICILLIN-BINDING PROTEIN 1A"/>
    <property type="match status" value="1"/>
</dbReference>
<keyword evidence="8" id="KW-1133">Transmembrane helix</keyword>
<dbReference type="SUPFAM" id="SSF50249">
    <property type="entry name" value="Nucleic acid-binding proteins"/>
    <property type="match status" value="1"/>
</dbReference>
<dbReference type="GO" id="GO:0030288">
    <property type="term" value="C:outer membrane-bounded periplasmic space"/>
    <property type="evidence" value="ECO:0007669"/>
    <property type="project" value="TreeGrafter"/>
</dbReference>
<evidence type="ECO:0000259" key="12">
    <source>
        <dbReference type="Pfam" id="PF17092"/>
    </source>
</evidence>
<keyword evidence="10" id="KW-0961">Cell wall biogenesis/degradation</keyword>
<dbReference type="Pfam" id="PF17092">
    <property type="entry name" value="PCB_OB"/>
    <property type="match status" value="1"/>
</dbReference>
<name>A0A382G4Q3_9ZZZZ</name>
<evidence type="ECO:0000256" key="3">
    <source>
        <dbReference type="ARBA" id="ARBA00022676"/>
    </source>
</evidence>
<gene>
    <name evidence="13" type="ORF">METZ01_LOCUS222005</name>
</gene>
<keyword evidence="4" id="KW-0808">Transferase</keyword>
<feature type="domain" description="Penicillin-binding protein transpeptidase" evidence="11">
    <location>
        <begin position="118"/>
        <end position="410"/>
    </location>
</feature>
<evidence type="ECO:0000256" key="7">
    <source>
        <dbReference type="ARBA" id="ARBA00022984"/>
    </source>
</evidence>
<dbReference type="InterPro" id="IPR031376">
    <property type="entry name" value="PCB_OB"/>
</dbReference>
<keyword evidence="1" id="KW-1003">Cell membrane</keyword>
<dbReference type="AlphaFoldDB" id="A0A382G4Q3"/>
<dbReference type="CDD" id="cd00164">
    <property type="entry name" value="S1_like"/>
    <property type="match status" value="1"/>
</dbReference>
<keyword evidence="5" id="KW-0812">Transmembrane</keyword>
<dbReference type="InterPro" id="IPR050396">
    <property type="entry name" value="Glycosyltr_51/Transpeptidase"/>
</dbReference>
<dbReference type="InterPro" id="IPR012338">
    <property type="entry name" value="Beta-lactam/transpept-like"/>
</dbReference>
<keyword evidence="2" id="KW-0997">Cell inner membrane</keyword>
<dbReference type="GO" id="GO:0008360">
    <property type="term" value="P:regulation of cell shape"/>
    <property type="evidence" value="ECO:0007669"/>
    <property type="project" value="UniProtKB-KW"/>
</dbReference>
<dbReference type="InterPro" id="IPR001460">
    <property type="entry name" value="PCN-bd_Tpept"/>
</dbReference>
<proteinExistence type="predicted"/>
<dbReference type="GO" id="GO:0009252">
    <property type="term" value="P:peptidoglycan biosynthetic process"/>
    <property type="evidence" value="ECO:0007669"/>
    <property type="project" value="UniProtKB-KW"/>
</dbReference>
<accession>A0A382G4Q3</accession>
<evidence type="ECO:0000256" key="9">
    <source>
        <dbReference type="ARBA" id="ARBA00023136"/>
    </source>
</evidence>
<evidence type="ECO:0000256" key="10">
    <source>
        <dbReference type="ARBA" id="ARBA00023316"/>
    </source>
</evidence>
<dbReference type="GO" id="GO:0008955">
    <property type="term" value="F:peptidoglycan glycosyltransferase activity"/>
    <property type="evidence" value="ECO:0007669"/>
    <property type="project" value="TreeGrafter"/>
</dbReference>
<evidence type="ECO:0000256" key="1">
    <source>
        <dbReference type="ARBA" id="ARBA00022475"/>
    </source>
</evidence>
<evidence type="ECO:0000256" key="6">
    <source>
        <dbReference type="ARBA" id="ARBA00022960"/>
    </source>
</evidence>
<dbReference type="Pfam" id="PF00905">
    <property type="entry name" value="Transpeptidase"/>
    <property type="match status" value="1"/>
</dbReference>
<keyword evidence="6" id="KW-0133">Cell shape</keyword>
<dbReference type="SUPFAM" id="SSF56601">
    <property type="entry name" value="beta-lactamase/transpeptidase-like"/>
    <property type="match status" value="1"/>
</dbReference>
<organism evidence="13">
    <name type="scientific">marine metagenome</name>
    <dbReference type="NCBI Taxonomy" id="408172"/>
    <lineage>
        <taxon>unclassified sequences</taxon>
        <taxon>metagenomes</taxon>
        <taxon>ecological metagenomes</taxon>
    </lineage>
</organism>
<dbReference type="GO" id="GO:0071555">
    <property type="term" value="P:cell wall organization"/>
    <property type="evidence" value="ECO:0007669"/>
    <property type="project" value="UniProtKB-KW"/>
</dbReference>
<evidence type="ECO:0000256" key="5">
    <source>
        <dbReference type="ARBA" id="ARBA00022692"/>
    </source>
</evidence>
<keyword evidence="3" id="KW-0328">Glycosyltransferase</keyword>
<reference evidence="13" key="1">
    <citation type="submission" date="2018-05" db="EMBL/GenBank/DDBJ databases">
        <authorList>
            <person name="Lanie J.A."/>
            <person name="Ng W.-L."/>
            <person name="Kazmierczak K.M."/>
            <person name="Andrzejewski T.M."/>
            <person name="Davidsen T.M."/>
            <person name="Wayne K.J."/>
            <person name="Tettelin H."/>
            <person name="Glass J.I."/>
            <person name="Rusch D."/>
            <person name="Podicherti R."/>
            <person name="Tsui H.-C.T."/>
            <person name="Winkler M.E."/>
        </authorList>
    </citation>
    <scope>NUCLEOTIDE SEQUENCE</scope>
</reference>
<feature type="non-terminal residue" evidence="13">
    <location>
        <position position="1"/>
    </location>
</feature>
<dbReference type="Gene3D" id="3.40.710.10">
    <property type="entry name" value="DD-peptidase/beta-lactamase superfamily"/>
    <property type="match status" value="1"/>
</dbReference>
<feature type="domain" description="Penicillin-binding protein OB-like" evidence="12">
    <location>
        <begin position="23"/>
        <end position="116"/>
    </location>
</feature>
<evidence type="ECO:0000256" key="2">
    <source>
        <dbReference type="ARBA" id="ARBA00022519"/>
    </source>
</evidence>
<evidence type="ECO:0008006" key="14">
    <source>
        <dbReference type="Google" id="ProtNLM"/>
    </source>
</evidence>
<evidence type="ECO:0000256" key="4">
    <source>
        <dbReference type="ARBA" id="ARBA00022679"/>
    </source>
</evidence>
<dbReference type="PANTHER" id="PTHR32282">
    <property type="entry name" value="BINDING PROTEIN TRANSPEPTIDASE, PUTATIVE-RELATED"/>
    <property type="match status" value="1"/>
</dbReference>
<dbReference type="InterPro" id="IPR012340">
    <property type="entry name" value="NA-bd_OB-fold"/>
</dbReference>
<protein>
    <recommendedName>
        <fullName evidence="14">Penicillin-binding protein transpeptidase domain-containing protein</fullName>
    </recommendedName>
</protein>
<sequence>ELQNIAISSLRKGLEIYDRRKGWRGPLTNKKNSKNWKKDLDKFKLEKSIGWNIAIVKKINKFSAIIETNDNLKGVINYNSISWTKKEFYDLFNIGDIIYVKKIQDSEYELKQLPKVNGGIVVMDPFTGRVYALSGGFSFKKSEFNRASQALRQPGSAFKPFIYALALENNFSPTTLILDAPLVLEQGTDLKMWKPENYGKKFYGPSTLRTGLEKSRNLMTVRIAQQLGIKKIVNFSKKLGIYENPDELISIALGSAETTLIKLTSAYCSFVNGGKKINSILIDRIQDSEGNTIFNTEKRECKKCDQISYLSDEIPKVSDKFEQIFSPETAYQMTSILEGVIQRGTGRKLKDLNLDIAGKTGTTNKNTDTWFVGFTSKLVVGVYVGMDDPKSLGKRETGARTALPIFKDFIKKAIKKKDARPFKVAKNITMMVIDPVNGEKANFGSKETVIEAFKKNNPNLKNYEFKDINYRLKNDNILKFY</sequence>
<evidence type="ECO:0000256" key="8">
    <source>
        <dbReference type="ARBA" id="ARBA00022989"/>
    </source>
</evidence>